<feature type="transmembrane region" description="Helical" evidence="6">
    <location>
        <begin position="585"/>
        <end position="604"/>
    </location>
</feature>
<dbReference type="PANTHER" id="PTHR33406:SF13">
    <property type="entry name" value="MEMBRANE PROTEIN YDFJ"/>
    <property type="match status" value="1"/>
</dbReference>
<evidence type="ECO:0000256" key="3">
    <source>
        <dbReference type="ARBA" id="ARBA00022692"/>
    </source>
</evidence>
<feature type="transmembrane region" description="Helical" evidence="6">
    <location>
        <begin position="644"/>
        <end position="665"/>
    </location>
</feature>
<evidence type="ECO:0000313" key="8">
    <source>
        <dbReference type="EMBL" id="AKE40366.1"/>
    </source>
</evidence>
<keyword evidence="3 6" id="KW-0812">Transmembrane</keyword>
<dbReference type="AlphaFoldDB" id="A0A0F6TBY1"/>
<comment type="subcellular location">
    <subcellularLocation>
        <location evidence="1">Cell membrane</location>
        <topology evidence="1">Multi-pass membrane protein</topology>
    </subcellularLocation>
</comment>
<dbReference type="PANTHER" id="PTHR33406">
    <property type="entry name" value="MEMBRANE PROTEIN MJ1562-RELATED"/>
    <property type="match status" value="1"/>
</dbReference>
<feature type="transmembrane region" description="Helical" evidence="6">
    <location>
        <begin position="342"/>
        <end position="366"/>
    </location>
</feature>
<dbReference type="InterPro" id="IPR000731">
    <property type="entry name" value="SSD"/>
</dbReference>
<keyword evidence="5 6" id="KW-0472">Membrane</keyword>
<accession>A0A0F6TBY1</accession>
<dbReference type="Proteomes" id="UP000033457">
    <property type="component" value="Chromosome"/>
</dbReference>
<evidence type="ECO:0000256" key="5">
    <source>
        <dbReference type="ARBA" id="ARBA00023136"/>
    </source>
</evidence>
<dbReference type="EMBL" id="CP011312">
    <property type="protein sequence ID" value="AKE40366.1"/>
    <property type="molecule type" value="Genomic_DNA"/>
</dbReference>
<evidence type="ECO:0000256" key="2">
    <source>
        <dbReference type="ARBA" id="ARBA00022475"/>
    </source>
</evidence>
<organism evidence="8 9">
    <name type="scientific">Corynebacterium kutscheri</name>
    <dbReference type="NCBI Taxonomy" id="35755"/>
    <lineage>
        <taxon>Bacteria</taxon>
        <taxon>Bacillati</taxon>
        <taxon>Actinomycetota</taxon>
        <taxon>Actinomycetes</taxon>
        <taxon>Mycobacteriales</taxon>
        <taxon>Corynebacteriaceae</taxon>
        <taxon>Corynebacterium</taxon>
    </lineage>
</organism>
<dbReference type="STRING" id="35755.UL82_00650"/>
<dbReference type="Gene3D" id="1.20.1640.10">
    <property type="entry name" value="Multidrug efflux transporter AcrB transmembrane domain"/>
    <property type="match status" value="2"/>
</dbReference>
<evidence type="ECO:0000256" key="1">
    <source>
        <dbReference type="ARBA" id="ARBA00004651"/>
    </source>
</evidence>
<proteinExistence type="predicted"/>
<dbReference type="PROSITE" id="PS50156">
    <property type="entry name" value="SSD"/>
    <property type="match status" value="1"/>
</dbReference>
<evidence type="ECO:0000259" key="7">
    <source>
        <dbReference type="PROSITE" id="PS50156"/>
    </source>
</evidence>
<feature type="transmembrane region" description="Helical" evidence="6">
    <location>
        <begin position="611"/>
        <end position="632"/>
    </location>
</feature>
<evidence type="ECO:0000256" key="4">
    <source>
        <dbReference type="ARBA" id="ARBA00022989"/>
    </source>
</evidence>
<feature type="transmembrane region" description="Helical" evidence="6">
    <location>
        <begin position="707"/>
        <end position="727"/>
    </location>
</feature>
<feature type="transmembrane region" description="Helical" evidence="6">
    <location>
        <begin position="217"/>
        <end position="237"/>
    </location>
</feature>
<feature type="transmembrane region" description="Helical" evidence="6">
    <location>
        <begin position="268"/>
        <end position="291"/>
    </location>
</feature>
<protein>
    <submittedName>
        <fullName evidence="8">Putative RND superfamily drug exporter</fullName>
    </submittedName>
</protein>
<feature type="transmembrane region" description="Helical" evidence="6">
    <location>
        <begin position="402"/>
        <end position="426"/>
    </location>
</feature>
<dbReference type="InterPro" id="IPR050545">
    <property type="entry name" value="Mycobact_MmpL"/>
</dbReference>
<dbReference type="OrthoDB" id="7051771at2"/>
<dbReference type="Pfam" id="PF03176">
    <property type="entry name" value="MMPL"/>
    <property type="match status" value="2"/>
</dbReference>
<evidence type="ECO:0000256" key="6">
    <source>
        <dbReference type="SAM" id="Phobius"/>
    </source>
</evidence>
<keyword evidence="9" id="KW-1185">Reference proteome</keyword>
<reference evidence="8 9" key="1">
    <citation type="journal article" date="2015" name="Genome Announc.">
        <title>Complete Genome Sequence of Corynebacterium kutscheri DSM 20755, a Corynebacterial Type Strain with Remarkably Low G+C Content of Chromosomal DNA.</title>
        <authorList>
            <person name="Ruckert C."/>
            <person name="Albersmeier A."/>
            <person name="Winkler A."/>
            <person name="Tauch A."/>
        </authorList>
    </citation>
    <scope>NUCLEOTIDE SEQUENCE [LARGE SCALE GENOMIC DNA]</scope>
    <source>
        <strain evidence="8 9">DSM 20755</strain>
    </source>
</reference>
<sequence length="796" mass="85960">MAKFLYRLGKWSFRAKWVVIVAWVLLLAIFGGLSTLLQRGFVDTFTMSGTPSQQAFEIYEKNFPEAANPLQGTGVNIVFQAPEGQSLANPENTAAIQSVVDRINESLGDHITNTTRWGNPITLNPELQAMIIDQFTSMGLPEENARLDAENLSLVSADKTIAYTTFDFDYPLTADVTDEDRRLVNEALQVGRDAGLTVEANGTGFGDPIIIEETSEIIGVAVAAIILIFTFGSLVAAGMPVLTAIVGVAIGSLATVLATRWFDMNTVTPVLAIMLGLAVGIDYSLFIIFRYRRELKRLNPQEAAGMAVGTAGSAVVFAGITVIVALVALAVANITFLTYMGIAAAFTVFIVVLIALTLVPAVLGLLGRRIFSGELKVLTRRRKAETVTMGKRWVTLVHRMPGLVIAVVIFALGALTVPSLGLHLSLPTDTQSDYSTTQRKAADLMTKGFGAGVNAPMLVVVDAHDVNPDAEILQPLISAQLTQENPTEQERKQAAVFASYMYVIQKYSTNQDMKHLQLVAISDDQLAVQMLLTPTSAPEATSTNQLILSLREQQVEVESATGINTGITGLVPIQQDITNRLSSVMGLYLLIVVGLAIVLLMIIFRSVLVPLVAGVGFLLSIGAAFGVTVLFWQEGLWGLVPTPGPIIAFMPIFLIGVCFGLAMDYQVFLVSAMREHYTHSGGQAAKGSKYTAVEESVIHGFASGARVVTAAALIMIAVFVAFIGQPIPFIKIFGFALGAGVLFDAFFIRMAFMPAAMFILGNATWWMPRWLDKLLPHLDVEGAALEKERLEKQNPR</sequence>
<evidence type="ECO:0000313" key="9">
    <source>
        <dbReference type="Proteomes" id="UP000033457"/>
    </source>
</evidence>
<dbReference type="SUPFAM" id="SSF82866">
    <property type="entry name" value="Multidrug efflux transporter AcrB transmembrane domain"/>
    <property type="match status" value="2"/>
</dbReference>
<dbReference type="RefSeq" id="WP_046438395.1">
    <property type="nucleotide sequence ID" value="NZ_CP011312.1"/>
</dbReference>
<name>A0A0F6TBY1_9CORY</name>
<keyword evidence="4 6" id="KW-1133">Transmembrane helix</keyword>
<feature type="transmembrane region" description="Helical" evidence="6">
    <location>
        <begin position="303"/>
        <end position="336"/>
    </location>
</feature>
<dbReference type="KEGG" id="cku:UL82_00650"/>
<dbReference type="HOGENOM" id="CLU_005108_1_0_11"/>
<feature type="domain" description="SSD" evidence="7">
    <location>
        <begin position="217"/>
        <end position="365"/>
    </location>
</feature>
<keyword evidence="2" id="KW-1003">Cell membrane</keyword>
<feature type="transmembrane region" description="Helical" evidence="6">
    <location>
        <begin position="733"/>
        <end position="760"/>
    </location>
</feature>
<dbReference type="GO" id="GO:0005886">
    <property type="term" value="C:plasma membrane"/>
    <property type="evidence" value="ECO:0007669"/>
    <property type="project" value="UniProtKB-SubCell"/>
</dbReference>
<dbReference type="InterPro" id="IPR004869">
    <property type="entry name" value="MMPL_dom"/>
</dbReference>
<gene>
    <name evidence="8" type="primary">mmpL2</name>
    <name evidence="8" type="ORF">UL82_00650</name>
</gene>